<dbReference type="NCBIfam" id="NF001099">
    <property type="entry name" value="PRK00132.1"/>
    <property type="match status" value="1"/>
</dbReference>
<feature type="region of interest" description="Disordered" evidence="6">
    <location>
        <begin position="1"/>
        <end position="31"/>
    </location>
</feature>
<dbReference type="GO" id="GO:0005737">
    <property type="term" value="C:cytoplasm"/>
    <property type="evidence" value="ECO:0007669"/>
    <property type="project" value="UniProtKB-ARBA"/>
</dbReference>
<dbReference type="PROSITE" id="PS00360">
    <property type="entry name" value="RIBOSOMAL_S9"/>
    <property type="match status" value="1"/>
</dbReference>
<dbReference type="Pfam" id="PF00380">
    <property type="entry name" value="Ribosomal_S9"/>
    <property type="match status" value="1"/>
</dbReference>
<name>A0A2H0XEN5_UNCKA</name>
<evidence type="ECO:0000256" key="5">
    <source>
        <dbReference type="RuleBase" id="RU003816"/>
    </source>
</evidence>
<dbReference type="GO" id="GO:0015935">
    <property type="term" value="C:small ribosomal subunit"/>
    <property type="evidence" value="ECO:0007669"/>
    <property type="project" value="TreeGrafter"/>
</dbReference>
<dbReference type="InterPro" id="IPR020568">
    <property type="entry name" value="Ribosomal_Su5_D2-typ_SF"/>
</dbReference>
<dbReference type="Proteomes" id="UP000230340">
    <property type="component" value="Unassembled WGS sequence"/>
</dbReference>
<evidence type="ECO:0000313" key="8">
    <source>
        <dbReference type="Proteomes" id="UP000230340"/>
    </source>
</evidence>
<gene>
    <name evidence="7" type="ORF">COT49_00855</name>
</gene>
<keyword evidence="3 4" id="KW-0687">Ribonucleoprotein</keyword>
<dbReference type="InterPro" id="IPR023035">
    <property type="entry name" value="Ribosomal_uS9_bac/plastid"/>
</dbReference>
<dbReference type="InterPro" id="IPR014721">
    <property type="entry name" value="Ribsml_uS5_D2-typ_fold_subgr"/>
</dbReference>
<dbReference type="PANTHER" id="PTHR21569:SF1">
    <property type="entry name" value="SMALL RIBOSOMAL SUBUNIT PROTEIN US9M"/>
    <property type="match status" value="1"/>
</dbReference>
<evidence type="ECO:0000256" key="2">
    <source>
        <dbReference type="ARBA" id="ARBA00022980"/>
    </source>
</evidence>
<dbReference type="AlphaFoldDB" id="A0A2H0XEN5"/>
<feature type="compositionally biased region" description="Basic and acidic residues" evidence="6">
    <location>
        <begin position="18"/>
        <end position="31"/>
    </location>
</feature>
<comment type="caution">
    <text evidence="7">The sequence shown here is derived from an EMBL/GenBank/DDBJ whole genome shotgun (WGS) entry which is preliminary data.</text>
</comment>
<evidence type="ECO:0000256" key="4">
    <source>
        <dbReference type="RuleBase" id="RU003815"/>
    </source>
</evidence>
<sequence length="169" mass="19299">MLRIKKEDGKTKVKVKKPKEAKVLEKSEPKVKKPAEKKAKIFYGLGRRKRSVARIWLKEEKGDIVINDKLVTDFFASEKAKTDWQKPFHIVGISHPAAKFSGTVKVRGGGLTGQLEATILGISRALLNYNVEFRQKLRQAGLLTRDPREVESKKVYLRKARKAPQYSKR</sequence>
<dbReference type="Gene3D" id="3.30.230.10">
    <property type="match status" value="1"/>
</dbReference>
<keyword evidence="2 4" id="KW-0689">Ribosomal protein</keyword>
<accession>A0A2H0XEN5</accession>
<dbReference type="EMBL" id="PEYT01000004">
    <property type="protein sequence ID" value="PIS23383.1"/>
    <property type="molecule type" value="Genomic_DNA"/>
</dbReference>
<dbReference type="InterPro" id="IPR020574">
    <property type="entry name" value="Ribosomal_uS9_CS"/>
</dbReference>
<dbReference type="GO" id="GO:0003723">
    <property type="term" value="F:RNA binding"/>
    <property type="evidence" value="ECO:0007669"/>
    <property type="project" value="TreeGrafter"/>
</dbReference>
<dbReference type="GO" id="GO:0006412">
    <property type="term" value="P:translation"/>
    <property type="evidence" value="ECO:0007669"/>
    <property type="project" value="InterPro"/>
</dbReference>
<protein>
    <recommendedName>
        <fullName evidence="5">30S ribosomal protein S9</fullName>
    </recommendedName>
</protein>
<evidence type="ECO:0000256" key="6">
    <source>
        <dbReference type="SAM" id="MobiDB-lite"/>
    </source>
</evidence>
<dbReference type="PANTHER" id="PTHR21569">
    <property type="entry name" value="RIBOSOMAL PROTEIN S9"/>
    <property type="match status" value="1"/>
</dbReference>
<reference evidence="8" key="1">
    <citation type="submission" date="2017-09" db="EMBL/GenBank/DDBJ databases">
        <title>Depth-based differentiation of microbial function through sediment-hosted aquifers and enrichment of novel symbionts in the deep terrestrial subsurface.</title>
        <authorList>
            <person name="Probst A.J."/>
            <person name="Ladd B."/>
            <person name="Jarett J.K."/>
            <person name="Geller-Mcgrath D.E."/>
            <person name="Sieber C.M.K."/>
            <person name="Emerson J.B."/>
            <person name="Anantharaman K."/>
            <person name="Thomas B.C."/>
            <person name="Malmstrom R."/>
            <person name="Stieglmeier M."/>
            <person name="Klingl A."/>
            <person name="Woyke T."/>
            <person name="Ryan C.M."/>
            <person name="Banfield J.F."/>
        </authorList>
    </citation>
    <scope>NUCLEOTIDE SEQUENCE [LARGE SCALE GENOMIC DNA]</scope>
</reference>
<evidence type="ECO:0000256" key="1">
    <source>
        <dbReference type="ARBA" id="ARBA00005251"/>
    </source>
</evidence>
<dbReference type="SUPFAM" id="SSF54211">
    <property type="entry name" value="Ribosomal protein S5 domain 2-like"/>
    <property type="match status" value="1"/>
</dbReference>
<proteinExistence type="inferred from homology"/>
<evidence type="ECO:0000256" key="3">
    <source>
        <dbReference type="ARBA" id="ARBA00023274"/>
    </source>
</evidence>
<dbReference type="GO" id="GO:0003735">
    <property type="term" value="F:structural constituent of ribosome"/>
    <property type="evidence" value="ECO:0007669"/>
    <property type="project" value="InterPro"/>
</dbReference>
<comment type="similarity">
    <text evidence="1 4">Belongs to the universal ribosomal protein uS9 family.</text>
</comment>
<organism evidence="7 8">
    <name type="scientific">candidate division WWE3 bacterium CG08_land_8_20_14_0_20_40_13</name>
    <dbReference type="NCBI Taxonomy" id="1975084"/>
    <lineage>
        <taxon>Bacteria</taxon>
        <taxon>Katanobacteria</taxon>
    </lineage>
</organism>
<dbReference type="InterPro" id="IPR000754">
    <property type="entry name" value="Ribosomal_uS9"/>
</dbReference>
<evidence type="ECO:0000313" key="7">
    <source>
        <dbReference type="EMBL" id="PIS23383.1"/>
    </source>
</evidence>
<feature type="compositionally biased region" description="Basic and acidic residues" evidence="6">
    <location>
        <begin position="1"/>
        <end position="11"/>
    </location>
</feature>